<organism evidence="1 2">
    <name type="scientific">Lachnellula cervina</name>
    <dbReference type="NCBI Taxonomy" id="1316786"/>
    <lineage>
        <taxon>Eukaryota</taxon>
        <taxon>Fungi</taxon>
        <taxon>Dikarya</taxon>
        <taxon>Ascomycota</taxon>
        <taxon>Pezizomycotina</taxon>
        <taxon>Leotiomycetes</taxon>
        <taxon>Helotiales</taxon>
        <taxon>Lachnaceae</taxon>
        <taxon>Lachnellula</taxon>
    </lineage>
</organism>
<dbReference type="AlphaFoldDB" id="A0A7D8YUR4"/>
<comment type="caution">
    <text evidence="1">The sequence shown here is derived from an EMBL/GenBank/DDBJ whole genome shotgun (WGS) entry which is preliminary data.</text>
</comment>
<dbReference type="Gene3D" id="2.120.10.30">
    <property type="entry name" value="TolB, C-terminal domain"/>
    <property type="match status" value="1"/>
</dbReference>
<dbReference type="OrthoDB" id="9977941at2759"/>
<reference evidence="1 2" key="1">
    <citation type="submission" date="2018-05" db="EMBL/GenBank/DDBJ databases">
        <title>Whole genome sequencing for identification of molecular markers to develop diagnostic detection tools for the regulated plant pathogen Lachnellula willkommii.</title>
        <authorList>
            <person name="Giroux E."/>
            <person name="Bilodeau G."/>
        </authorList>
    </citation>
    <scope>NUCLEOTIDE SEQUENCE [LARGE SCALE GENOMIC DNA]</scope>
    <source>
        <strain evidence="1 2">CBS 625.97</strain>
    </source>
</reference>
<protein>
    <recommendedName>
        <fullName evidence="3">SMP-30/Gluconolactonase/LRE-like region domain-containing protein</fullName>
    </recommendedName>
</protein>
<proteinExistence type="predicted"/>
<dbReference type="InterPro" id="IPR052998">
    <property type="entry name" value="Hetero-Diels-Alderase-like"/>
</dbReference>
<dbReference type="PANTHER" id="PTHR42060">
    <property type="entry name" value="NHL REPEAT-CONTAINING PROTEIN-RELATED"/>
    <property type="match status" value="1"/>
</dbReference>
<evidence type="ECO:0000313" key="1">
    <source>
        <dbReference type="EMBL" id="TVY55034.1"/>
    </source>
</evidence>
<name>A0A7D8YUR4_9HELO</name>
<accession>A0A7D8YUR4</accession>
<evidence type="ECO:0000313" key="2">
    <source>
        <dbReference type="Proteomes" id="UP000481288"/>
    </source>
</evidence>
<sequence>MAIIMLPTSDILCLSLLRAILILHTTFSKAVSSLSQIRFAMQYLTFSAVASFLTIVSLATSTVTPQDQKANLPLPSHLVHQFPAGTYVENIRARQDGQLLVTFVAPSPNVYLIDPLVSSIAPTSNMTATLVHTFPSAGLLGITEVQPDQFYVAAGNFSVATLDLGAGTWSIWSLDLRAYNPILNSGAVVQEAASLPKAGFLNGIDTFSVSENLIVAADSVNGQIWLVNVETGESKVLVSDALLAPPAGSAELGINGLKVLKRGDTAYLYFSTQATALFGRIPVCISGNYSVGAVEILQNGTTMDDFVLDEETGVAYMSGAGNTLLSIPLDGGQLTTVLGGLNETVLAGPTSVTLGRGLLDRHSAYVTTNGGLLAPINGTFTEGGKVVSVDISGHC</sequence>
<dbReference type="Proteomes" id="UP000481288">
    <property type="component" value="Unassembled WGS sequence"/>
</dbReference>
<keyword evidence="2" id="KW-1185">Reference proteome</keyword>
<dbReference type="SUPFAM" id="SSF63829">
    <property type="entry name" value="Calcium-dependent phosphotriesterase"/>
    <property type="match status" value="1"/>
</dbReference>
<gene>
    <name evidence="1" type="ORF">LCER1_G006280</name>
</gene>
<dbReference type="EMBL" id="QGMG01000282">
    <property type="protein sequence ID" value="TVY55034.1"/>
    <property type="molecule type" value="Genomic_DNA"/>
</dbReference>
<dbReference type="PANTHER" id="PTHR42060:SF1">
    <property type="entry name" value="NHL REPEAT-CONTAINING PROTEIN"/>
    <property type="match status" value="1"/>
</dbReference>
<evidence type="ECO:0008006" key="3">
    <source>
        <dbReference type="Google" id="ProtNLM"/>
    </source>
</evidence>
<dbReference type="InterPro" id="IPR011042">
    <property type="entry name" value="6-blade_b-propeller_TolB-like"/>
</dbReference>